<protein>
    <submittedName>
        <fullName evidence="8">NCS2 family nucleobase:cation symporter-2</fullName>
    </submittedName>
</protein>
<feature type="transmembrane region" description="Helical" evidence="7">
    <location>
        <begin position="270"/>
        <end position="288"/>
    </location>
</feature>
<feature type="transmembrane region" description="Helical" evidence="7">
    <location>
        <begin position="513"/>
        <end position="531"/>
    </location>
</feature>
<keyword evidence="9" id="KW-1185">Reference proteome</keyword>
<evidence type="ECO:0000256" key="6">
    <source>
        <dbReference type="ARBA" id="ARBA00023136"/>
    </source>
</evidence>
<dbReference type="OrthoDB" id="9805749at2"/>
<evidence type="ECO:0000256" key="7">
    <source>
        <dbReference type="SAM" id="Phobius"/>
    </source>
</evidence>
<evidence type="ECO:0000313" key="8">
    <source>
        <dbReference type="EMBL" id="RZU02395.1"/>
    </source>
</evidence>
<comment type="subcellular location">
    <subcellularLocation>
        <location evidence="1">Membrane</location>
        <topology evidence="1">Multi-pass membrane protein</topology>
    </subcellularLocation>
</comment>
<keyword evidence="3" id="KW-0813">Transport</keyword>
<name>A0A4Q7W0P4_9BURK</name>
<feature type="transmembrane region" description="Helical" evidence="7">
    <location>
        <begin position="449"/>
        <end position="470"/>
    </location>
</feature>
<accession>A0A4Q7W0P4</accession>
<gene>
    <name evidence="8" type="ORF">EV670_0418</name>
</gene>
<keyword evidence="4 7" id="KW-0812">Transmembrane</keyword>
<reference evidence="8 9" key="1">
    <citation type="submission" date="2019-02" db="EMBL/GenBank/DDBJ databases">
        <title>Genomic Encyclopedia of Type Strains, Phase IV (KMG-IV): sequencing the most valuable type-strain genomes for metagenomic binning, comparative biology and taxonomic classification.</title>
        <authorList>
            <person name="Goeker M."/>
        </authorList>
    </citation>
    <scope>NUCLEOTIDE SEQUENCE [LARGE SCALE GENOMIC DNA]</scope>
    <source>
        <strain evidence="8 9">DSM 19570</strain>
    </source>
</reference>
<dbReference type="AlphaFoldDB" id="A0A4Q7W0P4"/>
<comment type="caution">
    <text evidence="8">The sequence shown here is derived from an EMBL/GenBank/DDBJ whole genome shotgun (WGS) entry which is preliminary data.</text>
</comment>
<feature type="transmembrane region" description="Helical" evidence="7">
    <location>
        <begin position="135"/>
        <end position="157"/>
    </location>
</feature>
<feature type="transmembrane region" description="Helical" evidence="7">
    <location>
        <begin position="421"/>
        <end position="443"/>
    </location>
</feature>
<dbReference type="Pfam" id="PF00860">
    <property type="entry name" value="Xan_ur_permease"/>
    <property type="match status" value="2"/>
</dbReference>
<evidence type="ECO:0000256" key="3">
    <source>
        <dbReference type="ARBA" id="ARBA00022448"/>
    </source>
</evidence>
<comment type="similarity">
    <text evidence="2">Belongs to the nucleobase:cation symporter-2 (NCS2) (TC 2.A.40) family.</text>
</comment>
<dbReference type="EMBL" id="SHKP01000004">
    <property type="protein sequence ID" value="RZU02395.1"/>
    <property type="molecule type" value="Genomic_DNA"/>
</dbReference>
<evidence type="ECO:0000256" key="5">
    <source>
        <dbReference type="ARBA" id="ARBA00022989"/>
    </source>
</evidence>
<feature type="transmembrane region" description="Helical" evidence="7">
    <location>
        <begin position="344"/>
        <end position="367"/>
    </location>
</feature>
<keyword evidence="5 7" id="KW-1133">Transmembrane helix</keyword>
<dbReference type="GO" id="GO:0042907">
    <property type="term" value="F:xanthine transmembrane transporter activity"/>
    <property type="evidence" value="ECO:0007669"/>
    <property type="project" value="TreeGrafter"/>
</dbReference>
<dbReference type="NCBIfam" id="NF037981">
    <property type="entry name" value="NCS2_1"/>
    <property type="match status" value="1"/>
</dbReference>
<organism evidence="8 9">
    <name type="scientific">Rivibacter subsaxonicus</name>
    <dbReference type="NCBI Taxonomy" id="457575"/>
    <lineage>
        <taxon>Bacteria</taxon>
        <taxon>Pseudomonadati</taxon>
        <taxon>Pseudomonadota</taxon>
        <taxon>Betaproteobacteria</taxon>
        <taxon>Burkholderiales</taxon>
        <taxon>Rivibacter</taxon>
    </lineage>
</organism>
<evidence type="ECO:0000256" key="2">
    <source>
        <dbReference type="ARBA" id="ARBA00008821"/>
    </source>
</evidence>
<feature type="transmembrane region" description="Helical" evidence="7">
    <location>
        <begin position="77"/>
        <end position="98"/>
    </location>
</feature>
<evidence type="ECO:0000256" key="4">
    <source>
        <dbReference type="ARBA" id="ARBA00022692"/>
    </source>
</evidence>
<feature type="transmembrane region" description="Helical" evidence="7">
    <location>
        <begin position="482"/>
        <end position="501"/>
    </location>
</feature>
<feature type="transmembrane region" description="Helical" evidence="7">
    <location>
        <begin position="294"/>
        <end position="315"/>
    </location>
</feature>
<dbReference type="GO" id="GO:0005886">
    <property type="term" value="C:plasma membrane"/>
    <property type="evidence" value="ECO:0007669"/>
    <property type="project" value="TreeGrafter"/>
</dbReference>
<proteinExistence type="inferred from homology"/>
<sequence length="552" mass="56215">MSATTVHPVDEILPAPRLAALGLQHVLVMYAGAVAVPLIIGRALKLSPEQVALLISADLFCCGIVTLIQSLGFTQWFGIRLPVMMGVTFAAVGPLVAMANANPGTAGAQAIFGAIIGAGVISILIAPLMGRLLRFFPPVVTGTIISVIGISLMRVGIGWAMGGPANLAQFTDVPKLVIMVDRAKAEAAAQAGAAAVLGAATGGGASAANTTPSTAPSSVQTPAQAASALMPQVAAATSAANAAAASPLGAPVVSKLPGPLPQTNNPGYGALDNLSVAAFVLGVILLIARFGRGFIANISVLIGIVAGCALAAALGKMSFEKVAKAGWFDVVTPFAFGMPTFDPVLILTMVLVMVVVMIESTGMFLALSDITGKKISQRELTAGLRTDGLGTLIGGIFNTFPYTSFSQNVGLVGVTGVRSRYVCVAAGVIMIGLGLLPKMAALVESVPTVVLGGAGLVMFGMVAATGIRILAGVDYRGNRYNLYIVAVAIGFGMLPLVAPRWTQHMPHELHPLLESGILLAALSAVLLNLFFNGARGDAREAIEAAKAQEAHA</sequence>
<feature type="transmembrane region" description="Helical" evidence="7">
    <location>
        <begin position="51"/>
        <end position="71"/>
    </location>
</feature>
<dbReference type="RefSeq" id="WP_130430161.1">
    <property type="nucleotide sequence ID" value="NZ_SHKP01000004.1"/>
</dbReference>
<dbReference type="PANTHER" id="PTHR42810:SF4">
    <property type="entry name" value="URIC ACID TRANSPORTER UACT"/>
    <property type="match status" value="1"/>
</dbReference>
<dbReference type="InterPro" id="IPR006043">
    <property type="entry name" value="NCS2"/>
</dbReference>
<dbReference type="Proteomes" id="UP000293671">
    <property type="component" value="Unassembled WGS sequence"/>
</dbReference>
<feature type="transmembrane region" description="Helical" evidence="7">
    <location>
        <begin position="110"/>
        <end position="129"/>
    </location>
</feature>
<dbReference type="PANTHER" id="PTHR42810">
    <property type="entry name" value="PURINE PERMEASE C1399.01C-RELATED"/>
    <property type="match status" value="1"/>
</dbReference>
<evidence type="ECO:0000313" key="9">
    <source>
        <dbReference type="Proteomes" id="UP000293671"/>
    </source>
</evidence>
<evidence type="ECO:0000256" key="1">
    <source>
        <dbReference type="ARBA" id="ARBA00004141"/>
    </source>
</evidence>
<feature type="transmembrane region" description="Helical" evidence="7">
    <location>
        <begin position="18"/>
        <end position="39"/>
    </location>
</feature>
<keyword evidence="6 7" id="KW-0472">Membrane</keyword>